<feature type="compositionally biased region" description="Polar residues" evidence="12">
    <location>
        <begin position="517"/>
        <end position="529"/>
    </location>
</feature>
<keyword evidence="5 13" id="KW-0732">Signal</keyword>
<comment type="pathway">
    <text evidence="2">Cell wall biogenesis; cell wall polysaccharide biosynthesis.</text>
</comment>
<dbReference type="InterPro" id="IPR009045">
    <property type="entry name" value="Zn_M74/Hedgehog-like"/>
</dbReference>
<keyword evidence="9" id="KW-0961">Cell wall biogenesis/degradation</keyword>
<feature type="signal peptide" evidence="13">
    <location>
        <begin position="1"/>
        <end position="33"/>
    </location>
</feature>
<evidence type="ECO:0000313" key="14">
    <source>
        <dbReference type="EMBL" id="SDO30634.1"/>
    </source>
</evidence>
<sequence length="605" mass="63258">MLGRTECVSRRALKRAAILLAGLVAGFSVTAQAAAETRTLKLYHVHLREKTEITYKRDGKFLPDGLKKANWALRDWRENKPTNMDPKLLDLLYEAYKQSGSRDYIHVIGGYRSPGTNKMLRSRSSGVAGTSLHMSGKAVDWYLPDVPLKKLRDIGLKMQIGGVGYYPRSGSPFVHYDTGKGRYWPRMSRTELASVFPRGNTIHLPADGKPLPGYETALASYAKRKGANDVQIASGSGGRTGGGRSLLAAIFGGGADEAEDEAEAQTAPAAARPARRAPEPAVAVAEAAPVPPKRATTLPAGLPMPERDSFDGSAPGRATPPAGIPTQEPEVQVAALAPGRVPLPTFAANRPALAGGAAPPAPPPAELPSQLVAAIEEQEVAPSAPGQLAYSVPMPRERPPFEAVLRASAHAPSETVVAALVSPTPRPGLVAAAAAPKVAPDLTPEAIIAAAASLEAPAASRAAHVAASPILAAVTAAPARPDEKPVQVASLERSAAPAPVAVRSGKGGRVVGDTAVQPRSTARSSSVTPASAQAIARRIEIASLITAPERRAIETPMARPVADNLIGEKPDTVFDRGFTRKGTMPSATGRFEGKAVNFLPVRKLD</sequence>
<evidence type="ECO:0000313" key="15">
    <source>
        <dbReference type="Proteomes" id="UP000198793"/>
    </source>
</evidence>
<evidence type="ECO:0000256" key="5">
    <source>
        <dbReference type="ARBA" id="ARBA00022729"/>
    </source>
</evidence>
<accession>A0A1H0IGT1</accession>
<evidence type="ECO:0000256" key="11">
    <source>
        <dbReference type="ARBA" id="ARBA00093666"/>
    </source>
</evidence>
<feature type="region of interest" description="Disordered" evidence="12">
    <location>
        <begin position="499"/>
        <end position="529"/>
    </location>
</feature>
<evidence type="ECO:0000256" key="6">
    <source>
        <dbReference type="ARBA" id="ARBA00022801"/>
    </source>
</evidence>
<evidence type="ECO:0000256" key="7">
    <source>
        <dbReference type="ARBA" id="ARBA00022833"/>
    </source>
</evidence>
<dbReference type="SUPFAM" id="SSF55166">
    <property type="entry name" value="Hedgehog/DD-peptidase"/>
    <property type="match status" value="1"/>
</dbReference>
<dbReference type="OrthoDB" id="9782994at2"/>
<gene>
    <name evidence="14" type="ORF">SAMN05192530_105138</name>
</gene>
<dbReference type="InterPro" id="IPR010275">
    <property type="entry name" value="MepK"/>
</dbReference>
<dbReference type="GO" id="GO:0008237">
    <property type="term" value="F:metallopeptidase activity"/>
    <property type="evidence" value="ECO:0007669"/>
    <property type="project" value="UniProtKB-KW"/>
</dbReference>
<name>A0A1H0IGT1_9HYPH</name>
<keyword evidence="8" id="KW-0482">Metalloprotease</keyword>
<dbReference type="Pfam" id="PF05951">
    <property type="entry name" value="Peptidase_M15_2"/>
    <property type="match status" value="1"/>
</dbReference>
<dbReference type="RefSeq" id="WP_090673651.1">
    <property type="nucleotide sequence ID" value="NZ_FNIT01000005.1"/>
</dbReference>
<feature type="compositionally biased region" description="Low complexity" evidence="12">
    <location>
        <begin position="279"/>
        <end position="288"/>
    </location>
</feature>
<keyword evidence="6" id="KW-0378">Hydrolase</keyword>
<evidence type="ECO:0000256" key="12">
    <source>
        <dbReference type="SAM" id="MobiDB-lite"/>
    </source>
</evidence>
<dbReference type="PANTHER" id="PTHR37425">
    <property type="match status" value="1"/>
</dbReference>
<dbReference type="EMBL" id="FNIT01000005">
    <property type="protein sequence ID" value="SDO30634.1"/>
    <property type="molecule type" value="Genomic_DNA"/>
</dbReference>
<dbReference type="GO" id="GO:0006508">
    <property type="term" value="P:proteolysis"/>
    <property type="evidence" value="ECO:0007669"/>
    <property type="project" value="UniProtKB-KW"/>
</dbReference>
<evidence type="ECO:0000256" key="1">
    <source>
        <dbReference type="ARBA" id="ARBA00001947"/>
    </source>
</evidence>
<keyword evidence="7" id="KW-0862">Zinc</keyword>
<dbReference type="STRING" id="1166073.SAMN05192530_105138"/>
<dbReference type="AlphaFoldDB" id="A0A1H0IGT1"/>
<evidence type="ECO:0000256" key="8">
    <source>
        <dbReference type="ARBA" id="ARBA00023049"/>
    </source>
</evidence>
<comment type="cofactor">
    <cofactor evidence="1">
        <name>Zn(2+)</name>
        <dbReference type="ChEBI" id="CHEBI:29105"/>
    </cofactor>
</comment>
<evidence type="ECO:0000256" key="3">
    <source>
        <dbReference type="ARBA" id="ARBA00022670"/>
    </source>
</evidence>
<keyword evidence="15" id="KW-1185">Reference proteome</keyword>
<evidence type="ECO:0000256" key="9">
    <source>
        <dbReference type="ARBA" id="ARBA00023316"/>
    </source>
</evidence>
<dbReference type="GO" id="GO:0046872">
    <property type="term" value="F:metal ion binding"/>
    <property type="evidence" value="ECO:0007669"/>
    <property type="project" value="UniProtKB-KW"/>
</dbReference>
<comment type="similarity">
    <text evidence="10">Belongs to the peptidase M15 family.</text>
</comment>
<evidence type="ECO:0000256" key="2">
    <source>
        <dbReference type="ARBA" id="ARBA00004776"/>
    </source>
</evidence>
<evidence type="ECO:0000256" key="10">
    <source>
        <dbReference type="ARBA" id="ARBA00093448"/>
    </source>
</evidence>
<keyword evidence="4" id="KW-0479">Metal-binding</keyword>
<organism evidence="14 15">
    <name type="scientific">Aureimonas jatrophae</name>
    <dbReference type="NCBI Taxonomy" id="1166073"/>
    <lineage>
        <taxon>Bacteria</taxon>
        <taxon>Pseudomonadati</taxon>
        <taxon>Pseudomonadota</taxon>
        <taxon>Alphaproteobacteria</taxon>
        <taxon>Hyphomicrobiales</taxon>
        <taxon>Aurantimonadaceae</taxon>
        <taxon>Aureimonas</taxon>
    </lineage>
</organism>
<evidence type="ECO:0000256" key="13">
    <source>
        <dbReference type="SAM" id="SignalP"/>
    </source>
</evidence>
<dbReference type="Proteomes" id="UP000198793">
    <property type="component" value="Unassembled WGS sequence"/>
</dbReference>
<dbReference type="CDD" id="cd14844">
    <property type="entry name" value="Zn-DD-carboxypeptidase_like"/>
    <property type="match status" value="1"/>
</dbReference>
<keyword evidence="3" id="KW-0645">Protease</keyword>
<feature type="chain" id="PRO_5011609725" description="Murein endopeptidase K" evidence="13">
    <location>
        <begin position="34"/>
        <end position="605"/>
    </location>
</feature>
<dbReference type="PANTHER" id="PTHR37425:SF1">
    <property type="entry name" value="OUTER MEMBRANE PROTEIN"/>
    <property type="match status" value="1"/>
</dbReference>
<proteinExistence type="inferred from homology"/>
<evidence type="ECO:0000256" key="4">
    <source>
        <dbReference type="ARBA" id="ARBA00022723"/>
    </source>
</evidence>
<feature type="region of interest" description="Disordered" evidence="12">
    <location>
        <begin position="257"/>
        <end position="325"/>
    </location>
</feature>
<dbReference type="GO" id="GO:0071555">
    <property type="term" value="P:cell wall organization"/>
    <property type="evidence" value="ECO:0007669"/>
    <property type="project" value="UniProtKB-KW"/>
</dbReference>
<protein>
    <recommendedName>
        <fullName evidence="11">Murein endopeptidase K</fullName>
    </recommendedName>
</protein>
<dbReference type="Gene3D" id="3.30.1380.10">
    <property type="match status" value="1"/>
</dbReference>
<reference evidence="14 15" key="1">
    <citation type="submission" date="2016-10" db="EMBL/GenBank/DDBJ databases">
        <authorList>
            <person name="de Groot N.N."/>
        </authorList>
    </citation>
    <scope>NUCLEOTIDE SEQUENCE [LARGE SCALE GENOMIC DNA]</scope>
    <source>
        <strain evidence="15">L7-484,KACC 16230,DSM 25025</strain>
    </source>
</reference>